<sequence length="97" mass="11163">MQVYKNQNLKMAFDNAPADPTVDLNMQLTKLANGLLSGKYFVPDVQNDNVDSSPTDKRMFKAVIAASHPEFSTMRQQRKLEEFQELKAKKDVEWEKL</sequence>
<comment type="caution">
    <text evidence="1">The sequence shown here is derived from an EMBL/GenBank/DDBJ whole genome shotgun (WGS) entry which is preliminary data.</text>
</comment>
<protein>
    <submittedName>
        <fullName evidence="1">Uncharacterized protein</fullName>
    </submittedName>
</protein>
<name>A0ACB9BJ27_CICIN</name>
<evidence type="ECO:0000313" key="2">
    <source>
        <dbReference type="Proteomes" id="UP001055811"/>
    </source>
</evidence>
<dbReference type="EMBL" id="CM042014">
    <property type="protein sequence ID" value="KAI3721570.1"/>
    <property type="molecule type" value="Genomic_DNA"/>
</dbReference>
<proteinExistence type="predicted"/>
<organism evidence="1 2">
    <name type="scientific">Cichorium intybus</name>
    <name type="common">Chicory</name>
    <dbReference type="NCBI Taxonomy" id="13427"/>
    <lineage>
        <taxon>Eukaryota</taxon>
        <taxon>Viridiplantae</taxon>
        <taxon>Streptophyta</taxon>
        <taxon>Embryophyta</taxon>
        <taxon>Tracheophyta</taxon>
        <taxon>Spermatophyta</taxon>
        <taxon>Magnoliopsida</taxon>
        <taxon>eudicotyledons</taxon>
        <taxon>Gunneridae</taxon>
        <taxon>Pentapetalae</taxon>
        <taxon>asterids</taxon>
        <taxon>campanulids</taxon>
        <taxon>Asterales</taxon>
        <taxon>Asteraceae</taxon>
        <taxon>Cichorioideae</taxon>
        <taxon>Cichorieae</taxon>
        <taxon>Cichoriinae</taxon>
        <taxon>Cichorium</taxon>
    </lineage>
</organism>
<reference evidence="1 2" key="2">
    <citation type="journal article" date="2022" name="Mol. Ecol. Resour.">
        <title>The genomes of chicory, endive, great burdock and yacon provide insights into Asteraceae paleo-polyploidization history and plant inulin production.</title>
        <authorList>
            <person name="Fan W."/>
            <person name="Wang S."/>
            <person name="Wang H."/>
            <person name="Wang A."/>
            <person name="Jiang F."/>
            <person name="Liu H."/>
            <person name="Zhao H."/>
            <person name="Xu D."/>
            <person name="Zhang Y."/>
        </authorList>
    </citation>
    <scope>NUCLEOTIDE SEQUENCE [LARGE SCALE GENOMIC DNA]</scope>
    <source>
        <strain evidence="2">cv. Punajuju</strain>
        <tissue evidence="1">Leaves</tissue>
    </source>
</reference>
<reference evidence="2" key="1">
    <citation type="journal article" date="2022" name="Mol. Ecol. Resour.">
        <title>The genomes of chicory, endive, great burdock and yacon provide insights into Asteraceae palaeo-polyploidization history and plant inulin production.</title>
        <authorList>
            <person name="Fan W."/>
            <person name="Wang S."/>
            <person name="Wang H."/>
            <person name="Wang A."/>
            <person name="Jiang F."/>
            <person name="Liu H."/>
            <person name="Zhao H."/>
            <person name="Xu D."/>
            <person name="Zhang Y."/>
        </authorList>
    </citation>
    <scope>NUCLEOTIDE SEQUENCE [LARGE SCALE GENOMIC DNA]</scope>
    <source>
        <strain evidence="2">cv. Punajuju</strain>
    </source>
</reference>
<gene>
    <name evidence="1" type="ORF">L2E82_32586</name>
</gene>
<keyword evidence="2" id="KW-1185">Reference proteome</keyword>
<evidence type="ECO:0000313" key="1">
    <source>
        <dbReference type="EMBL" id="KAI3721570.1"/>
    </source>
</evidence>
<accession>A0ACB9BJ27</accession>
<dbReference type="Proteomes" id="UP001055811">
    <property type="component" value="Linkage Group LG06"/>
</dbReference>